<protein>
    <submittedName>
        <fullName evidence="1">Uncharacterized protein</fullName>
    </submittedName>
</protein>
<name>A0A9P5X176_9AGAR</name>
<evidence type="ECO:0000313" key="2">
    <source>
        <dbReference type="Proteomes" id="UP000807342"/>
    </source>
</evidence>
<evidence type="ECO:0000313" key="1">
    <source>
        <dbReference type="EMBL" id="KAF9441734.1"/>
    </source>
</evidence>
<dbReference type="Proteomes" id="UP000807342">
    <property type="component" value="Unassembled WGS sequence"/>
</dbReference>
<sequence length="103" mass="11994">MVRLRNPDEKGLIDSLAPDIQHGFDNFINLWNYVLSTYNSLQTTYLRQHPNETFPALDKVQGFIEQETIDHRIKSPHHFVNQCHTSNIHSYPLCLPTTYITPS</sequence>
<dbReference type="AlphaFoldDB" id="A0A9P5X176"/>
<keyword evidence="2" id="KW-1185">Reference proteome</keyword>
<dbReference type="EMBL" id="MU151801">
    <property type="protein sequence ID" value="KAF9441734.1"/>
    <property type="molecule type" value="Genomic_DNA"/>
</dbReference>
<proteinExistence type="predicted"/>
<reference evidence="1" key="1">
    <citation type="submission" date="2020-11" db="EMBL/GenBank/DDBJ databases">
        <authorList>
            <consortium name="DOE Joint Genome Institute"/>
            <person name="Ahrendt S."/>
            <person name="Riley R."/>
            <person name="Andreopoulos W."/>
            <person name="Labutti K."/>
            <person name="Pangilinan J."/>
            <person name="Ruiz-Duenas F.J."/>
            <person name="Barrasa J.M."/>
            <person name="Sanchez-Garcia M."/>
            <person name="Camarero S."/>
            <person name="Miyauchi S."/>
            <person name="Serrano A."/>
            <person name="Linde D."/>
            <person name="Babiker R."/>
            <person name="Drula E."/>
            <person name="Ayuso-Fernandez I."/>
            <person name="Pacheco R."/>
            <person name="Padilla G."/>
            <person name="Ferreira P."/>
            <person name="Barriuso J."/>
            <person name="Kellner H."/>
            <person name="Castanera R."/>
            <person name="Alfaro M."/>
            <person name="Ramirez L."/>
            <person name="Pisabarro A.G."/>
            <person name="Kuo A."/>
            <person name="Tritt A."/>
            <person name="Lipzen A."/>
            <person name="He G."/>
            <person name="Yan M."/>
            <person name="Ng V."/>
            <person name="Cullen D."/>
            <person name="Martin F."/>
            <person name="Rosso M.-N."/>
            <person name="Henrissat B."/>
            <person name="Hibbett D."/>
            <person name="Martinez A.T."/>
            <person name="Grigoriev I.V."/>
        </authorList>
    </citation>
    <scope>NUCLEOTIDE SEQUENCE</scope>
    <source>
        <strain evidence="1">MF-IS2</strain>
    </source>
</reference>
<organism evidence="1 2">
    <name type="scientific">Macrolepiota fuliginosa MF-IS2</name>
    <dbReference type="NCBI Taxonomy" id="1400762"/>
    <lineage>
        <taxon>Eukaryota</taxon>
        <taxon>Fungi</taxon>
        <taxon>Dikarya</taxon>
        <taxon>Basidiomycota</taxon>
        <taxon>Agaricomycotina</taxon>
        <taxon>Agaricomycetes</taxon>
        <taxon>Agaricomycetidae</taxon>
        <taxon>Agaricales</taxon>
        <taxon>Agaricineae</taxon>
        <taxon>Agaricaceae</taxon>
        <taxon>Macrolepiota</taxon>
    </lineage>
</organism>
<gene>
    <name evidence="1" type="ORF">P691DRAFT_544140</name>
</gene>
<accession>A0A9P5X176</accession>
<comment type="caution">
    <text evidence="1">The sequence shown here is derived from an EMBL/GenBank/DDBJ whole genome shotgun (WGS) entry which is preliminary data.</text>
</comment>